<comment type="caution">
    <text evidence="1">The sequence shown here is derived from an EMBL/GenBank/DDBJ whole genome shotgun (WGS) entry which is preliminary data.</text>
</comment>
<dbReference type="AlphaFoldDB" id="A0A0F9EK85"/>
<sequence length="188" mass="22173">ITGAHRFDRYIYINNNKKLKKEIKNNIYKKYNVEKNKKLIVFATGHGNLFHGRSPYTFETPNDIEKMYYCVLNTVKHMKDSYLIIKLHPNDPQIFLPEEIIKHYSIKNAIVIQKGNTEFILAASDCVITTTSGTGLEAMIVEKPVIQLKFRKLIVIVIEKRTKIRLYFLRLDFNIRVKFFFLINIIFL</sequence>
<dbReference type="InterPro" id="IPR007833">
    <property type="entry name" value="Capsule_polysaccharide_synth"/>
</dbReference>
<organism evidence="1">
    <name type="scientific">marine sediment metagenome</name>
    <dbReference type="NCBI Taxonomy" id="412755"/>
    <lineage>
        <taxon>unclassified sequences</taxon>
        <taxon>metagenomes</taxon>
        <taxon>ecological metagenomes</taxon>
    </lineage>
</organism>
<dbReference type="Gene3D" id="3.40.50.12580">
    <property type="match status" value="1"/>
</dbReference>
<dbReference type="GO" id="GO:0015774">
    <property type="term" value="P:polysaccharide transport"/>
    <property type="evidence" value="ECO:0007669"/>
    <property type="project" value="InterPro"/>
</dbReference>
<accession>A0A0F9EK85</accession>
<dbReference type="GO" id="GO:0000271">
    <property type="term" value="P:polysaccharide biosynthetic process"/>
    <property type="evidence" value="ECO:0007669"/>
    <property type="project" value="InterPro"/>
</dbReference>
<protein>
    <recommendedName>
        <fullName evidence="2">UDP-N-acetylglucosamine 2-epimerase domain-containing protein</fullName>
    </recommendedName>
</protein>
<feature type="non-terminal residue" evidence="1">
    <location>
        <position position="1"/>
    </location>
</feature>
<dbReference type="Pfam" id="PF05159">
    <property type="entry name" value="Capsule_synth"/>
    <property type="match status" value="1"/>
</dbReference>
<name>A0A0F9EK85_9ZZZZ</name>
<evidence type="ECO:0008006" key="2">
    <source>
        <dbReference type="Google" id="ProtNLM"/>
    </source>
</evidence>
<dbReference type="EMBL" id="LAZR01024617">
    <property type="protein sequence ID" value="KKL74538.1"/>
    <property type="molecule type" value="Genomic_DNA"/>
</dbReference>
<reference evidence="1" key="1">
    <citation type="journal article" date="2015" name="Nature">
        <title>Complex archaea that bridge the gap between prokaryotes and eukaryotes.</title>
        <authorList>
            <person name="Spang A."/>
            <person name="Saw J.H."/>
            <person name="Jorgensen S.L."/>
            <person name="Zaremba-Niedzwiedzka K."/>
            <person name="Martijn J."/>
            <person name="Lind A.E."/>
            <person name="van Eijk R."/>
            <person name="Schleper C."/>
            <person name="Guy L."/>
            <person name="Ettema T.J."/>
        </authorList>
    </citation>
    <scope>NUCLEOTIDE SEQUENCE</scope>
</reference>
<gene>
    <name evidence="1" type="ORF">LCGC14_2063900</name>
</gene>
<evidence type="ECO:0000313" key="1">
    <source>
        <dbReference type="EMBL" id="KKL74538.1"/>
    </source>
</evidence>
<dbReference type="SUPFAM" id="SSF53756">
    <property type="entry name" value="UDP-Glycosyltransferase/glycogen phosphorylase"/>
    <property type="match status" value="1"/>
</dbReference>
<proteinExistence type="predicted"/>
<dbReference type="InterPro" id="IPR043148">
    <property type="entry name" value="TagF_C"/>
</dbReference>